<proteinExistence type="predicted"/>
<keyword evidence="1" id="KW-0472">Membrane</keyword>
<accession>A0A6C0H131</accession>
<feature type="transmembrane region" description="Helical" evidence="1">
    <location>
        <begin position="41"/>
        <end position="63"/>
    </location>
</feature>
<evidence type="ECO:0000256" key="1">
    <source>
        <dbReference type="SAM" id="Phobius"/>
    </source>
</evidence>
<evidence type="ECO:0000313" key="2">
    <source>
        <dbReference type="EMBL" id="QHT74090.1"/>
    </source>
</evidence>
<dbReference type="AlphaFoldDB" id="A0A6C0H131"/>
<keyword evidence="1" id="KW-1133">Transmembrane helix</keyword>
<organism evidence="2">
    <name type="scientific">viral metagenome</name>
    <dbReference type="NCBI Taxonomy" id="1070528"/>
    <lineage>
        <taxon>unclassified sequences</taxon>
        <taxon>metagenomes</taxon>
        <taxon>organismal metagenomes</taxon>
    </lineage>
</organism>
<reference evidence="2" key="1">
    <citation type="journal article" date="2020" name="Nature">
        <title>Giant virus diversity and host interactions through global metagenomics.</title>
        <authorList>
            <person name="Schulz F."/>
            <person name="Roux S."/>
            <person name="Paez-Espino D."/>
            <person name="Jungbluth S."/>
            <person name="Walsh D.A."/>
            <person name="Denef V.J."/>
            <person name="McMahon K.D."/>
            <person name="Konstantinidis K.T."/>
            <person name="Eloe-Fadrosh E.A."/>
            <person name="Kyrpides N.C."/>
            <person name="Woyke T."/>
        </authorList>
    </citation>
    <scope>NUCLEOTIDE SEQUENCE</scope>
    <source>
        <strain evidence="2">GVMAG-M-3300023179-4</strain>
    </source>
</reference>
<keyword evidence="1" id="KW-0812">Transmembrane</keyword>
<protein>
    <submittedName>
        <fullName evidence="2">Uncharacterized protein</fullName>
    </submittedName>
</protein>
<sequence length="64" mass="7298">MSDSESEEEIETGPKPFIDRSKALSRSNRVLLTAFLKIHKFCLISSIDGFDILFIIIKLMIILL</sequence>
<name>A0A6C0H131_9ZZZZ</name>
<dbReference type="EMBL" id="MN739837">
    <property type="protein sequence ID" value="QHT74090.1"/>
    <property type="molecule type" value="Genomic_DNA"/>
</dbReference>